<feature type="signal peptide" evidence="1">
    <location>
        <begin position="1"/>
        <end position="18"/>
    </location>
</feature>
<proteinExistence type="predicted"/>
<evidence type="ECO:0000313" key="2">
    <source>
        <dbReference type="EMBL" id="KAF2448704.1"/>
    </source>
</evidence>
<keyword evidence="1" id="KW-0732">Signal</keyword>
<comment type="caution">
    <text evidence="2">The sequence shown here is derived from an EMBL/GenBank/DDBJ whole genome shotgun (WGS) entry which is preliminary data.</text>
</comment>
<dbReference type="Proteomes" id="UP000799764">
    <property type="component" value="Unassembled WGS sequence"/>
</dbReference>
<feature type="chain" id="PRO_5040205338" evidence="1">
    <location>
        <begin position="19"/>
        <end position="129"/>
    </location>
</feature>
<organism evidence="2 3">
    <name type="scientific">Karstenula rhodostoma CBS 690.94</name>
    <dbReference type="NCBI Taxonomy" id="1392251"/>
    <lineage>
        <taxon>Eukaryota</taxon>
        <taxon>Fungi</taxon>
        <taxon>Dikarya</taxon>
        <taxon>Ascomycota</taxon>
        <taxon>Pezizomycotina</taxon>
        <taxon>Dothideomycetes</taxon>
        <taxon>Pleosporomycetidae</taxon>
        <taxon>Pleosporales</taxon>
        <taxon>Massarineae</taxon>
        <taxon>Didymosphaeriaceae</taxon>
        <taxon>Karstenula</taxon>
    </lineage>
</organism>
<name>A0A9P4PP42_9PLEO</name>
<evidence type="ECO:0000256" key="1">
    <source>
        <dbReference type="SAM" id="SignalP"/>
    </source>
</evidence>
<dbReference type="EMBL" id="MU001495">
    <property type="protein sequence ID" value="KAF2448704.1"/>
    <property type="molecule type" value="Genomic_DNA"/>
</dbReference>
<evidence type="ECO:0000313" key="3">
    <source>
        <dbReference type="Proteomes" id="UP000799764"/>
    </source>
</evidence>
<keyword evidence="3" id="KW-1185">Reference proteome</keyword>
<reference evidence="2" key="1">
    <citation type="journal article" date="2020" name="Stud. Mycol.">
        <title>101 Dothideomycetes genomes: a test case for predicting lifestyles and emergence of pathogens.</title>
        <authorList>
            <person name="Haridas S."/>
            <person name="Albert R."/>
            <person name="Binder M."/>
            <person name="Bloem J."/>
            <person name="Labutti K."/>
            <person name="Salamov A."/>
            <person name="Andreopoulos B."/>
            <person name="Baker S."/>
            <person name="Barry K."/>
            <person name="Bills G."/>
            <person name="Bluhm B."/>
            <person name="Cannon C."/>
            <person name="Castanera R."/>
            <person name="Culley D."/>
            <person name="Daum C."/>
            <person name="Ezra D."/>
            <person name="Gonzalez J."/>
            <person name="Henrissat B."/>
            <person name="Kuo A."/>
            <person name="Liang C."/>
            <person name="Lipzen A."/>
            <person name="Lutzoni F."/>
            <person name="Magnuson J."/>
            <person name="Mondo S."/>
            <person name="Nolan M."/>
            <person name="Ohm R."/>
            <person name="Pangilinan J."/>
            <person name="Park H.-J."/>
            <person name="Ramirez L."/>
            <person name="Alfaro M."/>
            <person name="Sun H."/>
            <person name="Tritt A."/>
            <person name="Yoshinaga Y."/>
            <person name="Zwiers L.-H."/>
            <person name="Turgeon B."/>
            <person name="Goodwin S."/>
            <person name="Spatafora J."/>
            <person name="Crous P."/>
            <person name="Grigoriev I."/>
        </authorList>
    </citation>
    <scope>NUCLEOTIDE SEQUENCE</scope>
    <source>
        <strain evidence="2">CBS 690.94</strain>
    </source>
</reference>
<gene>
    <name evidence="2" type="ORF">P171DRAFT_481758</name>
</gene>
<accession>A0A9P4PP42</accession>
<dbReference type="OrthoDB" id="3497702at2759"/>
<sequence length="129" mass="13176">MQFTIATISALFAATACALPAAQGSSAPATATVSFINDQTGAHAPVTAPLDGTIINLYNVFTGTPVGVPHQVIASSAQLIDYPQNVDCTINGIDGDQLGQLTARQTYVLLQSGGIILDGATMTCTPLLL</sequence>
<protein>
    <submittedName>
        <fullName evidence="2">Uncharacterized protein</fullName>
    </submittedName>
</protein>
<dbReference type="AlphaFoldDB" id="A0A9P4PP42"/>